<dbReference type="CDD" id="cd07313">
    <property type="entry name" value="terB_like_2"/>
    <property type="match status" value="1"/>
</dbReference>
<dbReference type="AlphaFoldDB" id="A0A3B0ZKD7"/>
<protein>
    <recommendedName>
        <fullName evidence="1">Co-chaperone DjlA N-terminal domain-containing protein</fullName>
    </recommendedName>
</protein>
<organism evidence="2">
    <name type="scientific">hydrothermal vent metagenome</name>
    <dbReference type="NCBI Taxonomy" id="652676"/>
    <lineage>
        <taxon>unclassified sequences</taxon>
        <taxon>metagenomes</taxon>
        <taxon>ecological metagenomes</taxon>
    </lineage>
</organism>
<evidence type="ECO:0000313" key="2">
    <source>
        <dbReference type="EMBL" id="VAW89560.1"/>
    </source>
</evidence>
<dbReference type="EMBL" id="UOFQ01000141">
    <property type="protein sequence ID" value="VAW89560.1"/>
    <property type="molecule type" value="Genomic_DNA"/>
</dbReference>
<feature type="domain" description="Co-chaperone DjlA N-terminal" evidence="1">
    <location>
        <begin position="29"/>
        <end position="146"/>
    </location>
</feature>
<proteinExistence type="predicted"/>
<evidence type="ECO:0000259" key="1">
    <source>
        <dbReference type="Pfam" id="PF05099"/>
    </source>
</evidence>
<dbReference type="InterPro" id="IPR007791">
    <property type="entry name" value="DjlA_N"/>
</dbReference>
<sequence length="154" mass="17953">MFKNMKQFFEERIQSVMNDESDSEEQSLRLATAALMIEMTRADDEVTDEERRAVDGVLQNLFAISEEEAKELAKLAEAEVDNASCLFDFTKMVDRSFTQPQKQRVVEMLWRVAFADAHKDHEEEYLVRKISDLIHVSHENFIKARHRVEEELAG</sequence>
<dbReference type="Pfam" id="PF05099">
    <property type="entry name" value="TerB"/>
    <property type="match status" value="1"/>
</dbReference>
<name>A0A3B0ZKD7_9ZZZZ</name>
<dbReference type="Gene3D" id="1.10.3680.10">
    <property type="entry name" value="TerB-like"/>
    <property type="match status" value="1"/>
</dbReference>
<dbReference type="SUPFAM" id="SSF158682">
    <property type="entry name" value="TerB-like"/>
    <property type="match status" value="1"/>
</dbReference>
<dbReference type="InterPro" id="IPR029024">
    <property type="entry name" value="TerB-like"/>
</dbReference>
<reference evidence="2" key="1">
    <citation type="submission" date="2018-06" db="EMBL/GenBank/DDBJ databases">
        <authorList>
            <person name="Zhirakovskaya E."/>
        </authorList>
    </citation>
    <scope>NUCLEOTIDE SEQUENCE</scope>
</reference>
<gene>
    <name evidence="2" type="ORF">MNBD_GAMMA17-614</name>
</gene>
<accession>A0A3B0ZKD7</accession>